<proteinExistence type="predicted"/>
<gene>
    <name evidence="2" type="ORF">SAMN04488105_10997</name>
</gene>
<dbReference type="NCBIfam" id="TIGR02281">
    <property type="entry name" value="clan_AA_DTGA"/>
    <property type="match status" value="1"/>
</dbReference>
<keyword evidence="2" id="KW-0645">Protease</keyword>
<keyword evidence="2" id="KW-0378">Hydrolase</keyword>
<organism evidence="2 3">
    <name type="scientific">Salipiger thiooxidans</name>
    <dbReference type="NCBI Taxonomy" id="282683"/>
    <lineage>
        <taxon>Bacteria</taxon>
        <taxon>Pseudomonadati</taxon>
        <taxon>Pseudomonadota</taxon>
        <taxon>Alphaproteobacteria</taxon>
        <taxon>Rhodobacterales</taxon>
        <taxon>Roseobacteraceae</taxon>
        <taxon>Salipiger</taxon>
    </lineage>
</organism>
<reference evidence="3" key="1">
    <citation type="submission" date="2016-10" db="EMBL/GenBank/DDBJ databases">
        <authorList>
            <person name="Varghese N."/>
            <person name="Submissions S."/>
        </authorList>
    </citation>
    <scope>NUCLEOTIDE SEQUENCE [LARGE SCALE GENOMIC DNA]</scope>
    <source>
        <strain evidence="3">DSM 10146</strain>
    </source>
</reference>
<sequence length="193" mass="21253">MTQMDFGTLAYLGLLAVVLVFWMFVQNREKLGRKLQYLAAWGLIFLGVIAAVGLWGDIRQTVMPRQAVFADEGRVELPRAPDGHYYVSLEINGVPTRFVVDTGATGMVLTRKDAERAGLEAGDLVFQGQASTANGVVQTAPVRLGQVALGPFTDRNLRAYVNQGEMKTSLLGMSYLQRFSRLEIADGKLVLER</sequence>
<dbReference type="AlphaFoldDB" id="A0A1G7GMM7"/>
<name>A0A1G7GMM7_9RHOB</name>
<dbReference type="Gene3D" id="2.40.70.10">
    <property type="entry name" value="Acid Proteases"/>
    <property type="match status" value="1"/>
</dbReference>
<dbReference type="OrthoDB" id="7595324at2"/>
<dbReference type="GO" id="GO:0008233">
    <property type="term" value="F:peptidase activity"/>
    <property type="evidence" value="ECO:0007669"/>
    <property type="project" value="UniProtKB-KW"/>
</dbReference>
<protein>
    <submittedName>
        <fullName evidence="2">Aspartyl protease family protein</fullName>
    </submittedName>
</protein>
<accession>A0A1G7GMM7</accession>
<dbReference type="InterPro" id="IPR021109">
    <property type="entry name" value="Peptidase_aspartic_dom_sf"/>
</dbReference>
<dbReference type="GO" id="GO:0006508">
    <property type="term" value="P:proteolysis"/>
    <property type="evidence" value="ECO:0007669"/>
    <property type="project" value="UniProtKB-KW"/>
</dbReference>
<feature type="transmembrane region" description="Helical" evidence="1">
    <location>
        <begin position="37"/>
        <end position="56"/>
    </location>
</feature>
<dbReference type="CDD" id="cd05483">
    <property type="entry name" value="retropepsin_like_bacteria"/>
    <property type="match status" value="1"/>
</dbReference>
<evidence type="ECO:0000313" key="2">
    <source>
        <dbReference type="EMBL" id="SDE89415.1"/>
    </source>
</evidence>
<dbReference type="EMBL" id="FNAV01000009">
    <property type="protein sequence ID" value="SDE89415.1"/>
    <property type="molecule type" value="Genomic_DNA"/>
</dbReference>
<keyword evidence="1" id="KW-0472">Membrane</keyword>
<evidence type="ECO:0000313" key="3">
    <source>
        <dbReference type="Proteomes" id="UP000198994"/>
    </source>
</evidence>
<dbReference type="InterPro" id="IPR034122">
    <property type="entry name" value="Retropepsin-like_bacterial"/>
</dbReference>
<dbReference type="InterPro" id="IPR011969">
    <property type="entry name" value="Clan_AA_Asp_peptidase_C"/>
</dbReference>
<dbReference type="Proteomes" id="UP000198994">
    <property type="component" value="Unassembled WGS sequence"/>
</dbReference>
<keyword evidence="3" id="KW-1185">Reference proteome</keyword>
<dbReference type="RefSeq" id="WP_089960533.1">
    <property type="nucleotide sequence ID" value="NZ_FNAV01000009.1"/>
</dbReference>
<dbReference type="STRING" id="282683.SAMN04488105_10997"/>
<keyword evidence="1" id="KW-1133">Transmembrane helix</keyword>
<keyword evidence="1" id="KW-0812">Transmembrane</keyword>
<feature type="transmembrane region" description="Helical" evidence="1">
    <location>
        <begin position="6"/>
        <end position="25"/>
    </location>
</feature>
<evidence type="ECO:0000256" key="1">
    <source>
        <dbReference type="SAM" id="Phobius"/>
    </source>
</evidence>
<dbReference type="SUPFAM" id="SSF50630">
    <property type="entry name" value="Acid proteases"/>
    <property type="match status" value="1"/>
</dbReference>
<dbReference type="Pfam" id="PF13975">
    <property type="entry name" value="gag-asp_proteas"/>
    <property type="match status" value="1"/>
</dbReference>